<protein>
    <recommendedName>
        <fullName evidence="1">Heterokaryon incompatibility domain-containing protein</fullName>
    </recommendedName>
</protein>
<comment type="caution">
    <text evidence="2">The sequence shown here is derived from an EMBL/GenBank/DDBJ whole genome shotgun (WGS) entry which is preliminary data.</text>
</comment>
<dbReference type="PANTHER" id="PTHR24148">
    <property type="entry name" value="ANKYRIN REPEAT DOMAIN-CONTAINING PROTEIN 39 HOMOLOG-RELATED"/>
    <property type="match status" value="1"/>
</dbReference>
<dbReference type="Proteomes" id="UP001152024">
    <property type="component" value="Unassembled WGS sequence"/>
</dbReference>
<dbReference type="Pfam" id="PF26639">
    <property type="entry name" value="Het-6_barrel"/>
    <property type="match status" value="1"/>
</dbReference>
<organism evidence="2 3">
    <name type="scientific">Fusarium equiseti</name>
    <name type="common">Fusarium scirpi</name>
    <dbReference type="NCBI Taxonomy" id="61235"/>
    <lineage>
        <taxon>Eukaryota</taxon>
        <taxon>Fungi</taxon>
        <taxon>Dikarya</taxon>
        <taxon>Ascomycota</taxon>
        <taxon>Pezizomycotina</taxon>
        <taxon>Sordariomycetes</taxon>
        <taxon>Hypocreomycetidae</taxon>
        <taxon>Hypocreales</taxon>
        <taxon>Nectriaceae</taxon>
        <taxon>Fusarium</taxon>
        <taxon>Fusarium incarnatum-equiseti species complex</taxon>
    </lineage>
</organism>
<feature type="domain" description="Heterokaryon incompatibility" evidence="1">
    <location>
        <begin position="73"/>
        <end position="240"/>
    </location>
</feature>
<dbReference type="Pfam" id="PF06985">
    <property type="entry name" value="HET"/>
    <property type="match status" value="1"/>
</dbReference>
<dbReference type="InterPro" id="IPR010730">
    <property type="entry name" value="HET"/>
</dbReference>
<gene>
    <name evidence="2" type="ORF">NW768_002372</name>
</gene>
<reference evidence="2" key="1">
    <citation type="submission" date="2022-09" db="EMBL/GenBank/DDBJ databases">
        <title>Fusarium specimens isolated from Avocado Roots.</title>
        <authorList>
            <person name="Stajich J."/>
            <person name="Roper C."/>
            <person name="Heimlech-Rivalta G."/>
        </authorList>
    </citation>
    <scope>NUCLEOTIDE SEQUENCE</scope>
    <source>
        <strain evidence="2">CF00095</strain>
    </source>
</reference>
<sequence>MASWPATSYGQEAKPYVYTPVTKKQIRVLVLHPASQESSQLRGELQVVSLDNLPPRQKPYSSEVIDPTQHVCFEAISYVWGQGTFADTLVTPNGFVRITASLSSILRRLRDPLQSRTYWADGVCINQADVAEKGIQVPLMGLIYSSAVRVLCDICQTDQFDSLLDAMDRYWRRNIRRGFMLGMGAPIALSKEASAQILGVTLPTQDEADAIEVVAAEEWSATFLEFIHLSWFCRLWIVQEFVLGRDVSMIFGRRHVPWGRLWAGILRYQGVAIPWDSLEFTKVENAALATSFNSICFIRICRMIDPNTAHGREFRQAVDVLMGGTDLSEAQLPMCIMAGCYKQCTIPRDRYYAILGLVKGGEELQVDYTAPMRGITIRFWKRALQPASGGELILIAGMAGRTPGYPSWLRDISVPSPLSHLWQSGALANSRHQAGGSLGTWSARFSDDQPDNMFTQGYFIDEISEVSSDEPADLFEVKAMTIWFEKAISFFTSGPQIAHTRYTLTGENIHDAAVKAICDYNAHDATEGFDAILETASSLLSIAQAYPNKGPEMMSRISATVGEKEEIWVKLFVRVNSTKGLRFCKTSKGMFGMLAKEVRVGDSVWVLKGCRLPLVLRPSLSHLGTFEVVGCGSVYGLMNGKVLQMPRSYCQEITLR</sequence>
<evidence type="ECO:0000313" key="3">
    <source>
        <dbReference type="Proteomes" id="UP001152024"/>
    </source>
</evidence>
<proteinExistence type="predicted"/>
<dbReference type="PANTHER" id="PTHR24148:SF64">
    <property type="entry name" value="HETEROKARYON INCOMPATIBILITY DOMAIN-CONTAINING PROTEIN"/>
    <property type="match status" value="1"/>
</dbReference>
<dbReference type="EMBL" id="JAOQBH010000003">
    <property type="protein sequence ID" value="KAJ4138533.1"/>
    <property type="molecule type" value="Genomic_DNA"/>
</dbReference>
<evidence type="ECO:0000259" key="1">
    <source>
        <dbReference type="Pfam" id="PF06985"/>
    </source>
</evidence>
<accession>A0ABQ8RNA4</accession>
<name>A0ABQ8RNA4_FUSEQ</name>
<evidence type="ECO:0000313" key="2">
    <source>
        <dbReference type="EMBL" id="KAJ4138533.1"/>
    </source>
</evidence>
<keyword evidence="3" id="KW-1185">Reference proteome</keyword>
<dbReference type="InterPro" id="IPR052895">
    <property type="entry name" value="HetReg/Transcr_Mod"/>
</dbReference>